<evidence type="ECO:0000256" key="4">
    <source>
        <dbReference type="ARBA" id="ARBA00022801"/>
    </source>
</evidence>
<keyword evidence="3" id="KW-0677">Repeat</keyword>
<dbReference type="Pfam" id="PF00931">
    <property type="entry name" value="NB-ARC"/>
    <property type="match status" value="1"/>
</dbReference>
<dbReference type="FunFam" id="3.40.50.300:FF:001002">
    <property type="entry name" value="Disease resistance protein (TIR-NBS-LRR class)"/>
    <property type="match status" value="1"/>
</dbReference>
<dbReference type="Gene3D" id="3.40.50.300">
    <property type="entry name" value="P-loop containing nucleotide triphosphate hydrolases"/>
    <property type="match status" value="1"/>
</dbReference>
<sequence>MASCSSHIRRYHVFTSFHGPEVRKGFLSHLHNNFATKGITTFKDQKMERGHTIGPELVQAIRESRLSIVLLSKNYASSSWCLDELVEILKCREDQGQMVMTIFYHVDPSDVRKQRGEFGNAFKKTCEGKTEGEKKIWIEALEYVATIAGEHSLNWEDEAKMIEKIAADVSNKLNLTPSKDFEGMVGMEAHLKEINSYISLDCDEVKMIGIQGPAGIGKTTIARAVFNQLSADFQLKCFMGNLKECYGRDGIDDHDLKLCLQSQLLSKILKQTDMKIHHLGAIKEWLQEQRVLIVLDDVDDLEQLEALAKEPSWFGLGSRIIITTEDRKILQAHRVNSIYHVAYPSEKEALEILCLSAFKQSSPLDGYEDLAKQIAYLCGNLPLGLHVVGLSLRGDSKDEWENQLSKLKSSLDRKIEDVLQVGYDKLSDTDQSLFLHIAFFFNNQAVDRVTTMLADSNLDVKNGLKTLADRSLMYVSTTGWITMHRLLQQLGRKIVHKQSDDPGKRQFLEDAFEIHNVLANNTVSSYTYAYIFFFYQNTYAYIYEQYIL</sequence>
<dbReference type="SUPFAM" id="SSF52200">
    <property type="entry name" value="Toll/Interleukin receptor TIR domain"/>
    <property type="match status" value="1"/>
</dbReference>
<dbReference type="InterPro" id="IPR035897">
    <property type="entry name" value="Toll_tir_struct_dom_sf"/>
</dbReference>
<evidence type="ECO:0000256" key="7">
    <source>
        <dbReference type="ARBA" id="ARBA00047304"/>
    </source>
</evidence>
<evidence type="ECO:0000256" key="3">
    <source>
        <dbReference type="ARBA" id="ARBA00022737"/>
    </source>
</evidence>
<evidence type="ECO:0000313" key="10">
    <source>
        <dbReference type="RefSeq" id="XP_056861414.1"/>
    </source>
</evidence>
<dbReference type="FunFam" id="3.40.50.10140:FF:000007">
    <property type="entry name" value="Disease resistance protein (TIR-NBS-LRR class)"/>
    <property type="match status" value="1"/>
</dbReference>
<dbReference type="GeneID" id="130509452"/>
<keyword evidence="2" id="KW-0433">Leucine-rich repeat</keyword>
<dbReference type="SUPFAM" id="SSF52540">
    <property type="entry name" value="P-loop containing nucleoside triphosphate hydrolases"/>
    <property type="match status" value="1"/>
</dbReference>
<dbReference type="Pfam" id="PF01582">
    <property type="entry name" value="TIR"/>
    <property type="match status" value="1"/>
</dbReference>
<keyword evidence="9" id="KW-1185">Reference proteome</keyword>
<dbReference type="PANTHER" id="PTHR11017">
    <property type="entry name" value="LEUCINE-RICH REPEAT-CONTAINING PROTEIN"/>
    <property type="match status" value="1"/>
</dbReference>
<dbReference type="GO" id="GO:0061809">
    <property type="term" value="F:NAD+ nucleosidase activity, cyclic ADP-ribose generating"/>
    <property type="evidence" value="ECO:0007669"/>
    <property type="project" value="UniProtKB-EC"/>
</dbReference>
<dbReference type="Gene3D" id="1.10.8.430">
    <property type="entry name" value="Helical domain of apoptotic protease-activating factors"/>
    <property type="match status" value="1"/>
</dbReference>
<dbReference type="AlphaFoldDB" id="A0A9W3DC21"/>
<evidence type="ECO:0000313" key="9">
    <source>
        <dbReference type="Proteomes" id="UP000504610"/>
    </source>
</evidence>
<evidence type="ECO:0000256" key="2">
    <source>
        <dbReference type="ARBA" id="ARBA00022614"/>
    </source>
</evidence>
<accession>A0A9W3DC21</accession>
<proteinExistence type="predicted"/>
<reference evidence="9" key="1">
    <citation type="journal article" date="2019" name="Database">
        <title>The radish genome database (RadishGD): an integrated information resource for radish genomics.</title>
        <authorList>
            <person name="Yu H.J."/>
            <person name="Baek S."/>
            <person name="Lee Y.J."/>
            <person name="Cho A."/>
            <person name="Mun J.H."/>
        </authorList>
    </citation>
    <scope>NUCLEOTIDE SEQUENCE [LARGE SCALE GENOMIC DNA]</scope>
    <source>
        <strain evidence="9">cv. WK10039</strain>
    </source>
</reference>
<dbReference type="FunFam" id="1.10.8.430:FF:000002">
    <property type="entry name" value="Disease resistance protein (TIR-NBS-LRR class)"/>
    <property type="match status" value="1"/>
</dbReference>
<keyword evidence="5" id="KW-0611">Plant defense</keyword>
<dbReference type="Proteomes" id="UP000504610">
    <property type="component" value="Chromosome 3"/>
</dbReference>
<dbReference type="EC" id="3.2.2.6" evidence="1"/>
<dbReference type="GO" id="GO:0006952">
    <property type="term" value="P:defense response"/>
    <property type="evidence" value="ECO:0007669"/>
    <property type="project" value="UniProtKB-KW"/>
</dbReference>
<dbReference type="InterPro" id="IPR003593">
    <property type="entry name" value="AAA+_ATPase"/>
</dbReference>
<dbReference type="PROSITE" id="PS50104">
    <property type="entry name" value="TIR"/>
    <property type="match status" value="1"/>
</dbReference>
<dbReference type="GO" id="GO:0007165">
    <property type="term" value="P:signal transduction"/>
    <property type="evidence" value="ECO:0007669"/>
    <property type="project" value="InterPro"/>
</dbReference>
<dbReference type="PRINTS" id="PR00364">
    <property type="entry name" value="DISEASERSIST"/>
</dbReference>
<dbReference type="InterPro" id="IPR027417">
    <property type="entry name" value="P-loop_NTPase"/>
</dbReference>
<evidence type="ECO:0000256" key="6">
    <source>
        <dbReference type="ARBA" id="ARBA00023027"/>
    </source>
</evidence>
<dbReference type="InterPro" id="IPR002182">
    <property type="entry name" value="NB-ARC"/>
</dbReference>
<dbReference type="KEGG" id="rsz:130509452"/>
<comment type="catalytic activity">
    <reaction evidence="7">
        <text>NAD(+) + H2O = ADP-D-ribose + nicotinamide + H(+)</text>
        <dbReference type="Rhea" id="RHEA:16301"/>
        <dbReference type="ChEBI" id="CHEBI:15377"/>
        <dbReference type="ChEBI" id="CHEBI:15378"/>
        <dbReference type="ChEBI" id="CHEBI:17154"/>
        <dbReference type="ChEBI" id="CHEBI:57540"/>
        <dbReference type="ChEBI" id="CHEBI:57967"/>
        <dbReference type="EC" id="3.2.2.6"/>
    </reaction>
    <physiologicalReaction direction="left-to-right" evidence="7">
        <dbReference type="Rhea" id="RHEA:16302"/>
    </physiologicalReaction>
</comment>
<dbReference type="Gene3D" id="3.40.50.10140">
    <property type="entry name" value="Toll/interleukin-1 receptor homology (TIR) domain"/>
    <property type="match status" value="1"/>
</dbReference>
<feature type="domain" description="TIR" evidence="8">
    <location>
        <begin position="9"/>
        <end position="173"/>
    </location>
</feature>
<dbReference type="Pfam" id="PF23282">
    <property type="entry name" value="WHD_ROQ1"/>
    <property type="match status" value="1"/>
</dbReference>
<organism evidence="9 10">
    <name type="scientific">Raphanus sativus</name>
    <name type="common">Radish</name>
    <name type="synonym">Raphanus raphanistrum var. sativus</name>
    <dbReference type="NCBI Taxonomy" id="3726"/>
    <lineage>
        <taxon>Eukaryota</taxon>
        <taxon>Viridiplantae</taxon>
        <taxon>Streptophyta</taxon>
        <taxon>Embryophyta</taxon>
        <taxon>Tracheophyta</taxon>
        <taxon>Spermatophyta</taxon>
        <taxon>Magnoliopsida</taxon>
        <taxon>eudicotyledons</taxon>
        <taxon>Gunneridae</taxon>
        <taxon>Pentapetalae</taxon>
        <taxon>rosids</taxon>
        <taxon>malvids</taxon>
        <taxon>Brassicales</taxon>
        <taxon>Brassicaceae</taxon>
        <taxon>Brassiceae</taxon>
        <taxon>Raphanus</taxon>
    </lineage>
</organism>
<dbReference type="GO" id="GO:0043531">
    <property type="term" value="F:ADP binding"/>
    <property type="evidence" value="ECO:0007669"/>
    <property type="project" value="InterPro"/>
</dbReference>
<dbReference type="SMART" id="SM00382">
    <property type="entry name" value="AAA"/>
    <property type="match status" value="1"/>
</dbReference>
<dbReference type="SMART" id="SM00255">
    <property type="entry name" value="TIR"/>
    <property type="match status" value="1"/>
</dbReference>
<evidence type="ECO:0000259" key="8">
    <source>
        <dbReference type="PROSITE" id="PS50104"/>
    </source>
</evidence>
<keyword evidence="4" id="KW-0378">Hydrolase</keyword>
<reference evidence="10" key="2">
    <citation type="submission" date="2025-08" db="UniProtKB">
        <authorList>
            <consortium name="RefSeq"/>
        </authorList>
    </citation>
    <scope>IDENTIFICATION</scope>
    <source>
        <tissue evidence="10">Leaf</tissue>
    </source>
</reference>
<dbReference type="SUPFAM" id="SSF46785">
    <property type="entry name" value="Winged helix' DNA-binding domain"/>
    <property type="match status" value="1"/>
</dbReference>
<dbReference type="RefSeq" id="XP_056861414.1">
    <property type="nucleotide sequence ID" value="XM_057005434.1"/>
</dbReference>
<protein>
    <recommendedName>
        <fullName evidence="1">ADP-ribosyl cyclase/cyclic ADP-ribose hydrolase</fullName>
        <ecNumber evidence="1">3.2.2.6</ecNumber>
    </recommendedName>
</protein>
<evidence type="ECO:0000256" key="1">
    <source>
        <dbReference type="ARBA" id="ARBA00011982"/>
    </source>
</evidence>
<dbReference type="OrthoDB" id="1357022at2759"/>
<dbReference type="PANTHER" id="PTHR11017:SF542">
    <property type="entry name" value="DISEASE RESISTANCE PROTEIN (TIR-NBS-LRR CLASS) FAMILY"/>
    <property type="match status" value="1"/>
</dbReference>
<dbReference type="InterPro" id="IPR036390">
    <property type="entry name" value="WH_DNA-bd_sf"/>
</dbReference>
<evidence type="ECO:0000256" key="5">
    <source>
        <dbReference type="ARBA" id="ARBA00022821"/>
    </source>
</evidence>
<name>A0A9W3DC21_RAPSA</name>
<keyword evidence="6" id="KW-0520">NAD</keyword>
<gene>
    <name evidence="10" type="primary">LOC130509452</name>
</gene>
<dbReference type="InterPro" id="IPR000157">
    <property type="entry name" value="TIR_dom"/>
</dbReference>
<dbReference type="InterPro" id="IPR058192">
    <property type="entry name" value="WHD_ROQ1-like"/>
</dbReference>
<dbReference type="InterPro" id="IPR042197">
    <property type="entry name" value="Apaf_helical"/>
</dbReference>
<dbReference type="InterPro" id="IPR044974">
    <property type="entry name" value="Disease_R_plants"/>
</dbReference>